<dbReference type="EMBL" id="GL883091">
    <property type="protein sequence ID" value="EGG12212.1"/>
    <property type="molecule type" value="Genomic_DNA"/>
</dbReference>
<dbReference type="Proteomes" id="UP000001072">
    <property type="component" value="Unassembled WGS sequence"/>
</dbReference>
<reference evidence="3" key="1">
    <citation type="journal article" date="2011" name="Proc. Natl. Acad. Sci. U.S.A.">
        <title>Obligate biotrophy features unraveled by the genomic analysis of rust fungi.</title>
        <authorList>
            <person name="Duplessis S."/>
            <person name="Cuomo C.A."/>
            <person name="Lin Y.-C."/>
            <person name="Aerts A."/>
            <person name="Tisserant E."/>
            <person name="Veneault-Fourrey C."/>
            <person name="Joly D.L."/>
            <person name="Hacquard S."/>
            <person name="Amselem J."/>
            <person name="Cantarel B.L."/>
            <person name="Chiu R."/>
            <person name="Coutinho P.M."/>
            <person name="Feau N."/>
            <person name="Field M."/>
            <person name="Frey P."/>
            <person name="Gelhaye E."/>
            <person name="Goldberg J."/>
            <person name="Grabherr M.G."/>
            <person name="Kodira C.D."/>
            <person name="Kohler A."/>
            <person name="Kuees U."/>
            <person name="Lindquist E.A."/>
            <person name="Lucas S.M."/>
            <person name="Mago R."/>
            <person name="Mauceli E."/>
            <person name="Morin E."/>
            <person name="Murat C."/>
            <person name="Pangilinan J.L."/>
            <person name="Park R."/>
            <person name="Pearson M."/>
            <person name="Quesneville H."/>
            <person name="Rouhier N."/>
            <person name="Sakthikumar S."/>
            <person name="Salamov A.A."/>
            <person name="Schmutz J."/>
            <person name="Selles B."/>
            <person name="Shapiro H."/>
            <person name="Tanguay P."/>
            <person name="Tuskan G.A."/>
            <person name="Henrissat B."/>
            <person name="Van de Peer Y."/>
            <person name="Rouze P."/>
            <person name="Ellis J.G."/>
            <person name="Dodds P.N."/>
            <person name="Schein J.E."/>
            <person name="Zhong S."/>
            <person name="Hamelin R.C."/>
            <person name="Grigoriev I.V."/>
            <person name="Szabo L.J."/>
            <person name="Martin F."/>
        </authorList>
    </citation>
    <scope>NUCLEOTIDE SEQUENCE [LARGE SCALE GENOMIC DNA]</scope>
    <source>
        <strain evidence="3">98AG31 / pathotype 3-4-7</strain>
    </source>
</reference>
<accession>F4R5R5</accession>
<evidence type="ECO:0000313" key="2">
    <source>
        <dbReference type="EMBL" id="EGG12212.1"/>
    </source>
</evidence>
<evidence type="ECO:0000313" key="3">
    <source>
        <dbReference type="Proteomes" id="UP000001072"/>
    </source>
</evidence>
<feature type="signal peptide" evidence="1">
    <location>
        <begin position="1"/>
        <end position="25"/>
    </location>
</feature>
<dbReference type="VEuPathDB" id="FungiDB:MELLADRAFT_123969"/>
<dbReference type="RefSeq" id="XP_007404587.1">
    <property type="nucleotide sequence ID" value="XM_007404525.1"/>
</dbReference>
<dbReference type="InParanoid" id="F4R5R5"/>
<dbReference type="HOGENOM" id="CLU_2223822_0_0_1"/>
<keyword evidence="1" id="KW-0732">Signal</keyword>
<protein>
    <submittedName>
        <fullName evidence="2">Secreted protein</fullName>
    </submittedName>
</protein>
<feature type="chain" id="PRO_5003317300" evidence="1">
    <location>
        <begin position="26"/>
        <end position="107"/>
    </location>
</feature>
<dbReference type="GeneID" id="18926555"/>
<dbReference type="AlphaFoldDB" id="F4R5R5"/>
<evidence type="ECO:0000256" key="1">
    <source>
        <dbReference type="SAM" id="SignalP"/>
    </source>
</evidence>
<name>F4R5R5_MELLP</name>
<sequence>MKSLLLPKFLAIGFVLICSFQHIFSTSDDFALSPDEEMYGLIWNGPKRGGGTLSNREGHRVEIIPPASNGHHEITETSVTIPNDWVHHPDEREPWLWVRIIEECAHP</sequence>
<gene>
    <name evidence="2" type="ORF">MELLADRAFT_123969</name>
</gene>
<keyword evidence="3" id="KW-1185">Reference proteome</keyword>
<organism evidence="3">
    <name type="scientific">Melampsora larici-populina (strain 98AG31 / pathotype 3-4-7)</name>
    <name type="common">Poplar leaf rust fungus</name>
    <dbReference type="NCBI Taxonomy" id="747676"/>
    <lineage>
        <taxon>Eukaryota</taxon>
        <taxon>Fungi</taxon>
        <taxon>Dikarya</taxon>
        <taxon>Basidiomycota</taxon>
        <taxon>Pucciniomycotina</taxon>
        <taxon>Pucciniomycetes</taxon>
        <taxon>Pucciniales</taxon>
        <taxon>Melampsoraceae</taxon>
        <taxon>Melampsora</taxon>
    </lineage>
</organism>
<dbReference type="KEGG" id="mlr:MELLADRAFT_123969"/>
<proteinExistence type="predicted"/>